<proteinExistence type="predicted"/>
<reference evidence="1" key="1">
    <citation type="submission" date="2020-05" db="EMBL/GenBank/DDBJ databases">
        <title>Large-scale comparative analyses of tick genomes elucidate their genetic diversity and vector capacities.</title>
        <authorList>
            <person name="Jia N."/>
            <person name="Wang J."/>
            <person name="Shi W."/>
            <person name="Du L."/>
            <person name="Sun Y."/>
            <person name="Zhan W."/>
            <person name="Jiang J."/>
            <person name="Wang Q."/>
            <person name="Zhang B."/>
            <person name="Ji P."/>
            <person name="Sakyi L.B."/>
            <person name="Cui X."/>
            <person name="Yuan T."/>
            <person name="Jiang B."/>
            <person name="Yang W."/>
            <person name="Lam T.T.-Y."/>
            <person name="Chang Q."/>
            <person name="Ding S."/>
            <person name="Wang X."/>
            <person name="Zhu J."/>
            <person name="Ruan X."/>
            <person name="Zhao L."/>
            <person name="Wei J."/>
            <person name="Que T."/>
            <person name="Du C."/>
            <person name="Cheng J."/>
            <person name="Dai P."/>
            <person name="Han X."/>
            <person name="Huang E."/>
            <person name="Gao Y."/>
            <person name="Liu J."/>
            <person name="Shao H."/>
            <person name="Ye R."/>
            <person name="Li L."/>
            <person name="Wei W."/>
            <person name="Wang X."/>
            <person name="Wang C."/>
            <person name="Yang T."/>
            <person name="Huo Q."/>
            <person name="Li W."/>
            <person name="Guo W."/>
            <person name="Chen H."/>
            <person name="Zhou L."/>
            <person name="Ni X."/>
            <person name="Tian J."/>
            <person name="Zhou Y."/>
            <person name="Sheng Y."/>
            <person name="Liu T."/>
            <person name="Pan Y."/>
            <person name="Xia L."/>
            <person name="Li J."/>
            <person name="Zhao F."/>
            <person name="Cao W."/>
        </authorList>
    </citation>
    <scope>NUCLEOTIDE SEQUENCE</scope>
    <source>
        <strain evidence="1">Dsil-2018</strain>
    </source>
</reference>
<dbReference type="Proteomes" id="UP000821865">
    <property type="component" value="Chromosome 6"/>
</dbReference>
<accession>A0ACB8CN81</accession>
<organism evidence="1 2">
    <name type="scientific">Dermacentor silvarum</name>
    <name type="common">Tick</name>
    <dbReference type="NCBI Taxonomy" id="543639"/>
    <lineage>
        <taxon>Eukaryota</taxon>
        <taxon>Metazoa</taxon>
        <taxon>Ecdysozoa</taxon>
        <taxon>Arthropoda</taxon>
        <taxon>Chelicerata</taxon>
        <taxon>Arachnida</taxon>
        <taxon>Acari</taxon>
        <taxon>Parasitiformes</taxon>
        <taxon>Ixodida</taxon>
        <taxon>Ixodoidea</taxon>
        <taxon>Ixodidae</taxon>
        <taxon>Rhipicephalinae</taxon>
        <taxon>Dermacentor</taxon>
    </lineage>
</organism>
<evidence type="ECO:0000313" key="2">
    <source>
        <dbReference type="Proteomes" id="UP000821865"/>
    </source>
</evidence>
<gene>
    <name evidence="1" type="ORF">HPB49_023269</name>
</gene>
<sequence length="164" mass="17134">MASLPAFYILLVATLVADYSQMSFGPTIVDYAGDNGIKPNAAARLVTFSAVLKLLGNVIVVPLSDIAPASRCFLLVVGFALESLSSLMMTDACSLVSITALQTIEALAQGYSAPARSILTAEYLCLDKCMTNAGLSGLVTIPLSFSGPSILGEHKQPSHVSRHG</sequence>
<comment type="caution">
    <text evidence="1">The sequence shown here is derived from an EMBL/GenBank/DDBJ whole genome shotgun (WGS) entry which is preliminary data.</text>
</comment>
<keyword evidence="2" id="KW-1185">Reference proteome</keyword>
<name>A0ACB8CN81_DERSI</name>
<evidence type="ECO:0000313" key="1">
    <source>
        <dbReference type="EMBL" id="KAH7946332.1"/>
    </source>
</evidence>
<protein>
    <submittedName>
        <fullName evidence="1">Uncharacterized protein</fullName>
    </submittedName>
</protein>
<dbReference type="EMBL" id="CM023475">
    <property type="protein sequence ID" value="KAH7946332.1"/>
    <property type="molecule type" value="Genomic_DNA"/>
</dbReference>